<feature type="chain" id="PRO_5013306874" evidence="2">
    <location>
        <begin position="24"/>
        <end position="120"/>
    </location>
</feature>
<sequence>MKTRTSLFAAVAAFALVASPVLAGPGGNGGGKGNGASNGNGGNSAAAGSQGHGAATSAAAKDKSTRGIAHAMAVVSTTPASPQATLSLQAALDKFLARTAADDPAATSGDTSGEIPDAAE</sequence>
<evidence type="ECO:0000256" key="1">
    <source>
        <dbReference type="SAM" id="MobiDB-lite"/>
    </source>
</evidence>
<accession>A0A271LDE6</accession>
<dbReference type="EMBL" id="NPKJ01000068">
    <property type="protein sequence ID" value="PAQ06151.1"/>
    <property type="molecule type" value="Genomic_DNA"/>
</dbReference>
<feature type="compositionally biased region" description="Gly residues" evidence="1">
    <location>
        <begin position="24"/>
        <end position="42"/>
    </location>
</feature>
<evidence type="ECO:0000313" key="3">
    <source>
        <dbReference type="EMBL" id="PAQ06151.1"/>
    </source>
</evidence>
<dbReference type="AlphaFoldDB" id="A0A271LDE6"/>
<keyword evidence="4" id="KW-1185">Reference proteome</keyword>
<name>A0A271LDE6_9HYPH</name>
<feature type="compositionally biased region" description="Low complexity" evidence="1">
    <location>
        <begin position="43"/>
        <end position="59"/>
    </location>
</feature>
<keyword evidence="2" id="KW-0732">Signal</keyword>
<evidence type="ECO:0000313" key="4">
    <source>
        <dbReference type="Proteomes" id="UP000216442"/>
    </source>
</evidence>
<protein>
    <submittedName>
        <fullName evidence="3">Uncharacterized protein</fullName>
    </submittedName>
</protein>
<dbReference type="OrthoDB" id="8101334at2"/>
<feature type="region of interest" description="Disordered" evidence="1">
    <location>
        <begin position="101"/>
        <end position="120"/>
    </location>
</feature>
<evidence type="ECO:0000256" key="2">
    <source>
        <dbReference type="SAM" id="SignalP"/>
    </source>
</evidence>
<organism evidence="3 4">
    <name type="scientific">Mesorhizobium temperatum</name>
    <dbReference type="NCBI Taxonomy" id="241416"/>
    <lineage>
        <taxon>Bacteria</taxon>
        <taxon>Pseudomonadati</taxon>
        <taxon>Pseudomonadota</taxon>
        <taxon>Alphaproteobacteria</taxon>
        <taxon>Hyphomicrobiales</taxon>
        <taxon>Phyllobacteriaceae</taxon>
        <taxon>Mesorhizobium</taxon>
    </lineage>
</organism>
<reference evidence="3 4" key="1">
    <citation type="submission" date="2017-08" db="EMBL/GenBank/DDBJ databases">
        <title>Mesorhizobium wenxinae sp. nov., a novel rhizobial species isolated from root nodules of chickpea (Cicer arietinum L.).</title>
        <authorList>
            <person name="Zhang J."/>
        </authorList>
    </citation>
    <scope>NUCLEOTIDE SEQUENCE [LARGE SCALE GENOMIC DNA]</scope>
    <source>
        <strain evidence="3 4">SDW018</strain>
    </source>
</reference>
<gene>
    <name evidence="3" type="ORF">CIT26_28695</name>
</gene>
<dbReference type="RefSeq" id="WP_095495676.1">
    <property type="nucleotide sequence ID" value="NZ_NPKJ01000068.1"/>
</dbReference>
<comment type="caution">
    <text evidence="3">The sequence shown here is derived from an EMBL/GenBank/DDBJ whole genome shotgun (WGS) entry which is preliminary data.</text>
</comment>
<feature type="signal peptide" evidence="2">
    <location>
        <begin position="1"/>
        <end position="23"/>
    </location>
</feature>
<dbReference type="Proteomes" id="UP000216442">
    <property type="component" value="Unassembled WGS sequence"/>
</dbReference>
<proteinExistence type="predicted"/>
<feature type="region of interest" description="Disordered" evidence="1">
    <location>
        <begin position="24"/>
        <end position="62"/>
    </location>
</feature>